<keyword evidence="3" id="KW-0444">Lipid biosynthesis</keyword>
<evidence type="ECO:0000256" key="14">
    <source>
        <dbReference type="SAM" id="Phobius"/>
    </source>
</evidence>
<dbReference type="GO" id="GO:0006633">
    <property type="term" value="P:fatty acid biosynthetic process"/>
    <property type="evidence" value="ECO:0007669"/>
    <property type="project" value="UniProtKB-KW"/>
</dbReference>
<name>D3BKU9_HETP5</name>
<evidence type="ECO:0000256" key="6">
    <source>
        <dbReference type="ARBA" id="ARBA00022824"/>
    </source>
</evidence>
<dbReference type="InterPro" id="IPR006694">
    <property type="entry name" value="Fatty_acid_hydroxylase"/>
</dbReference>
<evidence type="ECO:0000256" key="5">
    <source>
        <dbReference type="ARBA" id="ARBA00022723"/>
    </source>
</evidence>
<keyword evidence="8" id="KW-0862">Zinc</keyword>
<organism evidence="16 17">
    <name type="scientific">Heterostelium pallidum (strain ATCC 26659 / Pp 5 / PN500)</name>
    <name type="common">Cellular slime mold</name>
    <name type="synonym">Polysphondylium pallidum</name>
    <dbReference type="NCBI Taxonomy" id="670386"/>
    <lineage>
        <taxon>Eukaryota</taxon>
        <taxon>Amoebozoa</taxon>
        <taxon>Evosea</taxon>
        <taxon>Eumycetozoa</taxon>
        <taxon>Dictyostelia</taxon>
        <taxon>Acytosteliales</taxon>
        <taxon>Acytosteliaceae</taxon>
        <taxon>Heterostelium</taxon>
    </lineage>
</organism>
<keyword evidence="4 14" id="KW-0812">Transmembrane</keyword>
<comment type="subcellular location">
    <subcellularLocation>
        <location evidence="2">Endoplasmic reticulum membrane</location>
        <topology evidence="2">Multi-pass membrane protein</topology>
    </subcellularLocation>
</comment>
<keyword evidence="5" id="KW-0479">Metal-binding</keyword>
<comment type="caution">
    <text evidence="16">The sequence shown here is derived from an EMBL/GenBank/DDBJ whole genome shotgun (WGS) entry which is preliminary data.</text>
</comment>
<evidence type="ECO:0000313" key="17">
    <source>
        <dbReference type="Proteomes" id="UP000001396"/>
    </source>
</evidence>
<evidence type="ECO:0000256" key="7">
    <source>
        <dbReference type="ARBA" id="ARBA00022832"/>
    </source>
</evidence>
<dbReference type="RefSeq" id="XP_020430653.1">
    <property type="nucleotide sequence ID" value="XM_020579978.1"/>
</dbReference>
<comment type="cofactor">
    <cofactor evidence="1">
        <name>Zn(2+)</name>
        <dbReference type="ChEBI" id="CHEBI:29105"/>
    </cofactor>
</comment>
<evidence type="ECO:0000256" key="13">
    <source>
        <dbReference type="ARBA" id="ARBA00023160"/>
    </source>
</evidence>
<dbReference type="Pfam" id="PF04116">
    <property type="entry name" value="FA_hydroxylase"/>
    <property type="match status" value="1"/>
</dbReference>
<keyword evidence="9 14" id="KW-1133">Transmembrane helix</keyword>
<proteinExistence type="predicted"/>
<dbReference type="AlphaFoldDB" id="D3BKU9"/>
<keyword evidence="12 14" id="KW-0472">Membrane</keyword>
<evidence type="ECO:0000256" key="1">
    <source>
        <dbReference type="ARBA" id="ARBA00001947"/>
    </source>
</evidence>
<dbReference type="GO" id="GO:0005789">
    <property type="term" value="C:endoplasmic reticulum membrane"/>
    <property type="evidence" value="ECO:0007669"/>
    <property type="project" value="UniProtKB-SubCell"/>
</dbReference>
<dbReference type="GeneID" id="31364656"/>
<gene>
    <name evidence="16" type="ORF">PPL_09181</name>
</gene>
<keyword evidence="17" id="KW-1185">Reference proteome</keyword>
<keyword evidence="7" id="KW-0276">Fatty acid metabolism</keyword>
<dbReference type="PANTHER" id="PTHR12863:SF1">
    <property type="entry name" value="FATTY ACID 2-HYDROXYLASE"/>
    <property type="match status" value="1"/>
</dbReference>
<keyword evidence="13" id="KW-0275">Fatty acid biosynthesis</keyword>
<dbReference type="InterPro" id="IPR014430">
    <property type="entry name" value="Scs7"/>
</dbReference>
<keyword evidence="10" id="KW-0560">Oxidoreductase</keyword>
<protein>
    <submittedName>
        <fullName evidence="16">Fatty acid hydroxylase</fullName>
    </submittedName>
</protein>
<dbReference type="GO" id="GO:0080132">
    <property type="term" value="F:fatty acid 2-hydroxylase activity"/>
    <property type="evidence" value="ECO:0007669"/>
    <property type="project" value="InterPro"/>
</dbReference>
<evidence type="ECO:0000256" key="8">
    <source>
        <dbReference type="ARBA" id="ARBA00022833"/>
    </source>
</evidence>
<dbReference type="GO" id="GO:0005506">
    <property type="term" value="F:iron ion binding"/>
    <property type="evidence" value="ECO:0007669"/>
    <property type="project" value="InterPro"/>
</dbReference>
<dbReference type="STRING" id="670386.D3BKU9"/>
<evidence type="ECO:0000256" key="11">
    <source>
        <dbReference type="ARBA" id="ARBA00023098"/>
    </source>
</evidence>
<feature type="transmembrane region" description="Helical" evidence="14">
    <location>
        <begin position="49"/>
        <end position="70"/>
    </location>
</feature>
<sequence>MISNDGEYFVSDIEKHNTLEDAWVTMDGKWIPTISYTFYVSATQSNSSLLFSTFVFFFGLFSWSFIEYILHRFVFHIETSSYWGNFFHFFIHGIHHLTPYDSTRLTFPPTFSALIAVGFWKLFQRFPDSLQANGFNWALYGGIACGYMLYDTIHYYFHHGDISWFPAKLKEFKTNHLNHHYKDDTKNFGITSTIFDIIFGTY</sequence>
<evidence type="ECO:0000313" key="16">
    <source>
        <dbReference type="EMBL" id="EFA78529.1"/>
    </source>
</evidence>
<feature type="domain" description="Fatty acid hydroxylase" evidence="15">
    <location>
        <begin position="57"/>
        <end position="201"/>
    </location>
</feature>
<evidence type="ECO:0000259" key="15">
    <source>
        <dbReference type="Pfam" id="PF04116"/>
    </source>
</evidence>
<evidence type="ECO:0000256" key="10">
    <source>
        <dbReference type="ARBA" id="ARBA00023002"/>
    </source>
</evidence>
<feature type="transmembrane region" description="Helical" evidence="14">
    <location>
        <begin position="82"/>
        <end position="99"/>
    </location>
</feature>
<dbReference type="InParanoid" id="D3BKU9"/>
<accession>D3BKU9</accession>
<evidence type="ECO:0000256" key="12">
    <source>
        <dbReference type="ARBA" id="ARBA00023136"/>
    </source>
</evidence>
<evidence type="ECO:0000256" key="3">
    <source>
        <dbReference type="ARBA" id="ARBA00022516"/>
    </source>
</evidence>
<evidence type="ECO:0000256" key="4">
    <source>
        <dbReference type="ARBA" id="ARBA00022692"/>
    </source>
</evidence>
<keyword evidence="6" id="KW-0256">Endoplasmic reticulum</keyword>
<evidence type="ECO:0000256" key="9">
    <source>
        <dbReference type="ARBA" id="ARBA00022989"/>
    </source>
</evidence>
<dbReference type="Proteomes" id="UP000001396">
    <property type="component" value="Unassembled WGS sequence"/>
</dbReference>
<dbReference type="PANTHER" id="PTHR12863">
    <property type="entry name" value="FATTY ACID HYDROXYLASE"/>
    <property type="match status" value="1"/>
</dbReference>
<keyword evidence="11" id="KW-0443">Lipid metabolism</keyword>
<evidence type="ECO:0000256" key="2">
    <source>
        <dbReference type="ARBA" id="ARBA00004477"/>
    </source>
</evidence>
<feature type="transmembrane region" description="Helical" evidence="14">
    <location>
        <begin position="135"/>
        <end position="157"/>
    </location>
</feature>
<reference evidence="16 17" key="1">
    <citation type="journal article" date="2011" name="Genome Res.">
        <title>Phylogeny-wide analysis of social amoeba genomes highlights ancient origins for complex intercellular communication.</title>
        <authorList>
            <person name="Heidel A.J."/>
            <person name="Lawal H.M."/>
            <person name="Felder M."/>
            <person name="Schilde C."/>
            <person name="Helps N.R."/>
            <person name="Tunggal B."/>
            <person name="Rivero F."/>
            <person name="John U."/>
            <person name="Schleicher M."/>
            <person name="Eichinger L."/>
            <person name="Platzer M."/>
            <person name="Noegel A.A."/>
            <person name="Schaap P."/>
            <person name="Gloeckner G."/>
        </authorList>
    </citation>
    <scope>NUCLEOTIDE SEQUENCE [LARGE SCALE GENOMIC DNA]</scope>
    <source>
        <strain evidence="17">ATCC 26659 / Pp 5 / PN500</strain>
    </source>
</reference>
<dbReference type="EMBL" id="ADBJ01000038">
    <property type="protein sequence ID" value="EFA78529.1"/>
    <property type="molecule type" value="Genomic_DNA"/>
</dbReference>
<feature type="transmembrane region" description="Helical" evidence="14">
    <location>
        <begin position="105"/>
        <end position="123"/>
    </location>
</feature>